<keyword evidence="3" id="KW-1185">Reference proteome</keyword>
<evidence type="ECO:0000256" key="1">
    <source>
        <dbReference type="SAM" id="MobiDB-lite"/>
    </source>
</evidence>
<name>A0A067PCQ4_9AGAM</name>
<accession>A0A067PCQ4</accession>
<sequence length="299" mass="33623">MDEWYHDEVELHDVFEPNDLRPALERSENNLGHLIFGEDEWRRLGGETPIMKDPLTLMFEEQGFLSNEDFLRTNFYTTLFIDMNGGYRCPVYAYKCKKQIWSLVPAFSPNSFASRDAPETMTFTPLPNADTKLFCNIVQRSGRVAIGPLKYCGHGLTVCTNKGKTIVLTSPVDPVVDPRWRERCCEGLSCKIKSKTCLTTKERSWALKKLSKKSTILMPSNTNINTIATITDLEPTVAGPSDSVVADIPEPSTTKKCCRLSADKQVIQQGPIGETGGEGHDTNDEEVGGRRKRRRVQRS</sequence>
<dbReference type="HOGENOM" id="CLU_930855_0_0_1"/>
<dbReference type="EMBL" id="KL197746">
    <property type="protein sequence ID" value="KDQ51615.1"/>
    <property type="molecule type" value="Genomic_DNA"/>
</dbReference>
<dbReference type="InParanoid" id="A0A067PCQ4"/>
<dbReference type="Proteomes" id="UP000027265">
    <property type="component" value="Unassembled WGS sequence"/>
</dbReference>
<dbReference type="OrthoDB" id="3268838at2759"/>
<dbReference type="AlphaFoldDB" id="A0A067PCQ4"/>
<dbReference type="STRING" id="933084.A0A067PCQ4"/>
<feature type="region of interest" description="Disordered" evidence="1">
    <location>
        <begin position="268"/>
        <end position="299"/>
    </location>
</feature>
<organism evidence="2 3">
    <name type="scientific">Jaapia argillacea MUCL 33604</name>
    <dbReference type="NCBI Taxonomy" id="933084"/>
    <lineage>
        <taxon>Eukaryota</taxon>
        <taxon>Fungi</taxon>
        <taxon>Dikarya</taxon>
        <taxon>Basidiomycota</taxon>
        <taxon>Agaricomycotina</taxon>
        <taxon>Agaricomycetes</taxon>
        <taxon>Agaricomycetidae</taxon>
        <taxon>Jaapiales</taxon>
        <taxon>Jaapiaceae</taxon>
        <taxon>Jaapia</taxon>
    </lineage>
</organism>
<gene>
    <name evidence="2" type="ORF">JAAARDRAFT_198893</name>
</gene>
<feature type="compositionally biased region" description="Basic residues" evidence="1">
    <location>
        <begin position="290"/>
        <end position="299"/>
    </location>
</feature>
<evidence type="ECO:0000313" key="2">
    <source>
        <dbReference type="EMBL" id="KDQ51615.1"/>
    </source>
</evidence>
<evidence type="ECO:0000313" key="3">
    <source>
        <dbReference type="Proteomes" id="UP000027265"/>
    </source>
</evidence>
<protein>
    <submittedName>
        <fullName evidence="2">Uncharacterized protein</fullName>
    </submittedName>
</protein>
<proteinExistence type="predicted"/>
<reference evidence="3" key="1">
    <citation type="journal article" date="2014" name="Proc. Natl. Acad. Sci. U.S.A.">
        <title>Extensive sampling of basidiomycete genomes demonstrates inadequacy of the white-rot/brown-rot paradigm for wood decay fungi.</title>
        <authorList>
            <person name="Riley R."/>
            <person name="Salamov A.A."/>
            <person name="Brown D.W."/>
            <person name="Nagy L.G."/>
            <person name="Floudas D."/>
            <person name="Held B.W."/>
            <person name="Levasseur A."/>
            <person name="Lombard V."/>
            <person name="Morin E."/>
            <person name="Otillar R."/>
            <person name="Lindquist E.A."/>
            <person name="Sun H."/>
            <person name="LaButti K.M."/>
            <person name="Schmutz J."/>
            <person name="Jabbour D."/>
            <person name="Luo H."/>
            <person name="Baker S.E."/>
            <person name="Pisabarro A.G."/>
            <person name="Walton J.D."/>
            <person name="Blanchette R.A."/>
            <person name="Henrissat B."/>
            <person name="Martin F."/>
            <person name="Cullen D."/>
            <person name="Hibbett D.S."/>
            <person name="Grigoriev I.V."/>
        </authorList>
    </citation>
    <scope>NUCLEOTIDE SEQUENCE [LARGE SCALE GENOMIC DNA]</scope>
    <source>
        <strain evidence="3">MUCL 33604</strain>
    </source>
</reference>